<dbReference type="EMBL" id="CAFBQU010000023">
    <property type="protein sequence ID" value="CAB5065666.1"/>
    <property type="molecule type" value="Genomic_DNA"/>
</dbReference>
<dbReference type="Pfam" id="PF02325">
    <property type="entry name" value="CCB3_YggT"/>
    <property type="match status" value="1"/>
</dbReference>
<reference evidence="2" key="1">
    <citation type="submission" date="2020-05" db="EMBL/GenBank/DDBJ databases">
        <authorList>
            <person name="Chiriac C."/>
            <person name="Salcher M."/>
            <person name="Ghai R."/>
            <person name="Kavagutti S V."/>
        </authorList>
    </citation>
    <scope>NUCLEOTIDE SEQUENCE</scope>
</reference>
<keyword evidence="1" id="KW-0472">Membrane</keyword>
<feature type="transmembrane region" description="Helical" evidence="1">
    <location>
        <begin position="9"/>
        <end position="27"/>
    </location>
</feature>
<evidence type="ECO:0000313" key="2">
    <source>
        <dbReference type="EMBL" id="CAB5006854.1"/>
    </source>
</evidence>
<dbReference type="PANTHER" id="PTHR33219:SF14">
    <property type="entry name" value="PROTEIN COFACTOR ASSEMBLY OF COMPLEX C SUBUNIT B CCB3, CHLOROPLASTIC-RELATED"/>
    <property type="match status" value="1"/>
</dbReference>
<name>A0A6J7PXS1_9ZZZZ</name>
<dbReference type="GO" id="GO:0016020">
    <property type="term" value="C:membrane"/>
    <property type="evidence" value="ECO:0007669"/>
    <property type="project" value="InterPro"/>
</dbReference>
<gene>
    <name evidence="2" type="ORF">UFOPK4098_00068</name>
    <name evidence="3" type="ORF">UFOPK4347_00986</name>
</gene>
<proteinExistence type="predicted"/>
<dbReference type="PANTHER" id="PTHR33219">
    <property type="entry name" value="YLMG HOMOLOG PROTEIN 2, CHLOROPLASTIC"/>
    <property type="match status" value="1"/>
</dbReference>
<keyword evidence="1" id="KW-1133">Transmembrane helix</keyword>
<dbReference type="AlphaFoldDB" id="A0A6J7PXS1"/>
<sequence length="83" mass="9697">MRELLCQLLNFYVLIIFFRIVLSWFPLRPGGMVFTINQWLFRATEPLMGRARRILPPMGQFDLSPIVVILFLQMVVGRLILGC</sequence>
<accession>A0A6J7PXS1</accession>
<dbReference type="InterPro" id="IPR003425">
    <property type="entry name" value="CCB3/YggT"/>
</dbReference>
<evidence type="ECO:0000313" key="3">
    <source>
        <dbReference type="EMBL" id="CAB5065666.1"/>
    </source>
</evidence>
<organism evidence="2">
    <name type="scientific">freshwater metagenome</name>
    <dbReference type="NCBI Taxonomy" id="449393"/>
    <lineage>
        <taxon>unclassified sequences</taxon>
        <taxon>metagenomes</taxon>
        <taxon>ecological metagenomes</taxon>
    </lineage>
</organism>
<dbReference type="EMBL" id="CAFBPN010000001">
    <property type="protein sequence ID" value="CAB5006854.1"/>
    <property type="molecule type" value="Genomic_DNA"/>
</dbReference>
<protein>
    <submittedName>
        <fullName evidence="2">Unannotated protein</fullName>
    </submittedName>
</protein>
<feature type="transmembrane region" description="Helical" evidence="1">
    <location>
        <begin position="63"/>
        <end position="81"/>
    </location>
</feature>
<keyword evidence="1" id="KW-0812">Transmembrane</keyword>
<evidence type="ECO:0000256" key="1">
    <source>
        <dbReference type="SAM" id="Phobius"/>
    </source>
</evidence>